<dbReference type="Ensembl" id="ENSCMMT00000022348.1">
    <property type="protein sequence ID" value="ENSCMMP00000020369.1"/>
    <property type="gene ID" value="ENSCMMG00000012835.1"/>
</dbReference>
<dbReference type="Pfam" id="PF01150">
    <property type="entry name" value="GDA1_CD39"/>
    <property type="match status" value="1"/>
</dbReference>
<accession>A0A8C3CGI5</accession>
<dbReference type="GO" id="GO:0045134">
    <property type="term" value="F:UDP phosphatase activity"/>
    <property type="evidence" value="ECO:0007669"/>
    <property type="project" value="TreeGrafter"/>
</dbReference>
<feature type="compositionally biased region" description="Gly residues" evidence="12">
    <location>
        <begin position="97"/>
        <end position="106"/>
    </location>
</feature>
<feature type="transmembrane region" description="Helical" evidence="13">
    <location>
        <begin position="727"/>
        <end position="745"/>
    </location>
</feature>
<dbReference type="FunFam" id="3.30.420.40:FF:000057">
    <property type="entry name" value="Ectonucleoside triphosphate diphosphohydrolase 4"/>
    <property type="match status" value="1"/>
</dbReference>
<reference evidence="14" key="1">
    <citation type="submission" date="2018-09" db="EMBL/GenBank/DDBJ databases">
        <title>Common duck and Muscovy duck high density SNP chip.</title>
        <authorList>
            <person name="Vignal A."/>
            <person name="Thebault N."/>
            <person name="Warren W.C."/>
        </authorList>
    </citation>
    <scope>NUCLEOTIDE SEQUENCE [LARGE SCALE GENOMIC DNA]</scope>
</reference>
<dbReference type="FunFam" id="3.30.420.150:FF:000003">
    <property type="entry name" value="ectonucleoside triphosphate diphosphohydrolase 7"/>
    <property type="match status" value="1"/>
</dbReference>
<evidence type="ECO:0000256" key="13">
    <source>
        <dbReference type="SAM" id="Phobius"/>
    </source>
</evidence>
<dbReference type="AlphaFoldDB" id="A0A8C3CGI5"/>
<dbReference type="GO" id="GO:0046036">
    <property type="term" value="P:CTP metabolic process"/>
    <property type="evidence" value="ECO:0007669"/>
    <property type="project" value="TreeGrafter"/>
</dbReference>
<evidence type="ECO:0000313" key="15">
    <source>
        <dbReference type="Proteomes" id="UP000694556"/>
    </source>
</evidence>
<dbReference type="PANTHER" id="PTHR11782:SF37">
    <property type="entry name" value="ECTONUCLEOSIDE TRIPHOSPHATE DIPHOSPHOHYDROLASE 7"/>
    <property type="match status" value="1"/>
</dbReference>
<evidence type="ECO:0000313" key="14">
    <source>
        <dbReference type="Ensembl" id="ENSCMMP00000020369.1"/>
    </source>
</evidence>
<keyword evidence="10" id="KW-0067">ATP-binding</keyword>
<comment type="similarity">
    <text evidence="2 11">Belongs to the GDA1/CD39 NTPase family.</text>
</comment>
<reference evidence="14" key="2">
    <citation type="submission" date="2025-08" db="UniProtKB">
        <authorList>
            <consortium name="Ensembl"/>
        </authorList>
    </citation>
    <scope>IDENTIFICATION</scope>
</reference>
<feature type="compositionally biased region" description="Basic and acidic residues" evidence="12">
    <location>
        <begin position="154"/>
        <end position="167"/>
    </location>
</feature>
<dbReference type="GO" id="GO:0005794">
    <property type="term" value="C:Golgi apparatus"/>
    <property type="evidence" value="ECO:0007669"/>
    <property type="project" value="TreeGrafter"/>
</dbReference>
<evidence type="ECO:0000256" key="4">
    <source>
        <dbReference type="ARBA" id="ARBA00022692"/>
    </source>
</evidence>
<dbReference type="GO" id="GO:0005524">
    <property type="term" value="F:ATP binding"/>
    <property type="evidence" value="ECO:0007669"/>
    <property type="project" value="UniProtKB-KW"/>
</dbReference>
<dbReference type="GO" id="GO:0016020">
    <property type="term" value="C:membrane"/>
    <property type="evidence" value="ECO:0007669"/>
    <property type="project" value="TreeGrafter"/>
</dbReference>
<evidence type="ECO:0000256" key="1">
    <source>
        <dbReference type="ARBA" id="ARBA00004127"/>
    </source>
</evidence>
<feature type="active site" description="Proton acceptor" evidence="9">
    <location>
        <position position="387"/>
    </location>
</feature>
<dbReference type="Gene3D" id="3.30.420.40">
    <property type="match status" value="1"/>
</dbReference>
<dbReference type="InterPro" id="IPR000407">
    <property type="entry name" value="GDA1_CD39_NTPase"/>
</dbReference>
<dbReference type="PROSITE" id="PS01238">
    <property type="entry name" value="GDA1_CD39_NTPASE"/>
    <property type="match status" value="1"/>
</dbReference>
<keyword evidence="6 13" id="KW-1133">Transmembrane helix</keyword>
<dbReference type="PANTHER" id="PTHR11782">
    <property type="entry name" value="ADENOSINE/GUANOSINE DIPHOSPHATASE"/>
    <property type="match status" value="1"/>
</dbReference>
<evidence type="ECO:0000256" key="8">
    <source>
        <dbReference type="ARBA" id="ARBA00023180"/>
    </source>
</evidence>
<evidence type="ECO:0000256" key="2">
    <source>
        <dbReference type="ARBA" id="ARBA00009283"/>
    </source>
</evidence>
<keyword evidence="4 13" id="KW-0812">Transmembrane</keyword>
<evidence type="ECO:0000256" key="6">
    <source>
        <dbReference type="ARBA" id="ARBA00022989"/>
    </source>
</evidence>
<evidence type="ECO:0000256" key="7">
    <source>
        <dbReference type="ARBA" id="ARBA00023136"/>
    </source>
</evidence>
<protein>
    <recommendedName>
        <fullName evidence="3">nucleoside-triphosphate phosphatase</fullName>
        <ecNumber evidence="3">3.6.1.15</ecNumber>
    </recommendedName>
</protein>
<sequence>MGTRPAASPAALLAASTFRPAPARSPLAGGRRDLWSARGAGGLFRSARGRAPRYWLRRASLRARGACGLFGRRPLARGAGAAIGRKSAGDVTRGGEKGGATGGRGRAAGSNRLAAAGEGAGPGSAGAHWLPGLGALGDVAAGPGAMRGGGTWPGERRERDRERDRGRAPRPSPGLALIPRSPRRLSVPCPCRSPCPWSRPRPVALGLAAAAGLLLLLAAAAPRRWAAPPRRAERYLSRLEELAATDTEDAALSYGVVVDCGSSGSRVFVYVWPPHNGDPHDLLDIRQMRDRGSRPVVKKIKPGISVAAAEPERATPYLRPLLRFAAAHVPAPKHKETPLYVLCTAGMRLLPQRQQAAILEDLVQNIPLEFDFLFSKSHAEVISGKQEGVYAWIGINFVLGRFDHEDEESAVVTVALGDQAESLVRKRTVGILDMGGASLQIAYEVPSSGAFSSPQQEEAAKSLLAEFNLGCDVQHSGHVYRVYVNTFLGFGGNFARQRYEELVLNQTHAHSRLHGQQTGLSAETPFLDPCLPVGLEDTVTRGERTLHMRGRGDWQACAKLLQPLLGGANSSQDSLTGAYKAPIDFSNSEFYGFSEFFYCTEDVLRLGGYYNAPTFTAAAQEYCSQRWEVLTQRFRGGLYSSHADEHRVKYQCFKSAWMYQVLHQGFHFPPDYPSLRTAQLVYDREVQWTLGAILYKTRFLPLRDLRQENIRQAHASWLRLSFVYNHYLFFACILVVALAIVLYLLRLRRIHRRQQLDTLWLDKVVLLPPGQAGGP</sequence>
<dbReference type="GO" id="GO:0017111">
    <property type="term" value="F:ribonucleoside triphosphate phosphatase activity"/>
    <property type="evidence" value="ECO:0007669"/>
    <property type="project" value="UniProtKB-EC"/>
</dbReference>
<evidence type="ECO:0000256" key="3">
    <source>
        <dbReference type="ARBA" id="ARBA00012445"/>
    </source>
</evidence>
<dbReference type="GO" id="GO:0006256">
    <property type="term" value="P:UDP catabolic process"/>
    <property type="evidence" value="ECO:0007669"/>
    <property type="project" value="TreeGrafter"/>
</dbReference>
<feature type="binding site" evidence="10">
    <location>
        <begin position="436"/>
        <end position="440"/>
    </location>
    <ligand>
        <name>ATP</name>
        <dbReference type="ChEBI" id="CHEBI:30616"/>
    </ligand>
</feature>
<dbReference type="CDD" id="cd24045">
    <property type="entry name" value="ASKHA_NBD_NTPDase4-like"/>
    <property type="match status" value="1"/>
</dbReference>
<keyword evidence="10" id="KW-0547">Nucleotide-binding</keyword>
<dbReference type="GO" id="GO:0004382">
    <property type="term" value="F:GDP phosphatase activity"/>
    <property type="evidence" value="ECO:0007669"/>
    <property type="project" value="TreeGrafter"/>
</dbReference>
<feature type="region of interest" description="Disordered" evidence="12">
    <location>
        <begin position="82"/>
        <end position="108"/>
    </location>
</feature>
<keyword evidence="8" id="KW-0325">Glycoprotein</keyword>
<evidence type="ECO:0000256" key="9">
    <source>
        <dbReference type="PIRSR" id="PIRSR600407-1"/>
    </source>
</evidence>
<evidence type="ECO:0000256" key="10">
    <source>
        <dbReference type="PIRSR" id="PIRSR600407-2"/>
    </source>
</evidence>
<dbReference type="EC" id="3.6.1.15" evidence="3"/>
<proteinExistence type="inferred from homology"/>
<comment type="subcellular location">
    <subcellularLocation>
        <location evidence="1">Endomembrane system</location>
        <topology evidence="1">Multi-pass membrane protein</topology>
    </subcellularLocation>
</comment>
<evidence type="ECO:0000256" key="11">
    <source>
        <dbReference type="RuleBase" id="RU003833"/>
    </source>
</evidence>
<evidence type="ECO:0000256" key="5">
    <source>
        <dbReference type="ARBA" id="ARBA00022801"/>
    </source>
</evidence>
<keyword evidence="5 11" id="KW-0378">Hydrolase</keyword>
<name>A0A8C3CGI5_CAIMO</name>
<feature type="region of interest" description="Disordered" evidence="12">
    <location>
        <begin position="140"/>
        <end position="181"/>
    </location>
</feature>
<reference evidence="14" key="3">
    <citation type="submission" date="2025-09" db="UniProtKB">
        <authorList>
            <consortium name="Ensembl"/>
        </authorList>
    </citation>
    <scope>IDENTIFICATION</scope>
</reference>
<evidence type="ECO:0000256" key="12">
    <source>
        <dbReference type="SAM" id="MobiDB-lite"/>
    </source>
</evidence>
<dbReference type="Proteomes" id="UP000694556">
    <property type="component" value="Chromosome 6"/>
</dbReference>
<dbReference type="Gene3D" id="3.30.420.150">
    <property type="entry name" value="Exopolyphosphatase. Domain 2"/>
    <property type="match status" value="1"/>
</dbReference>
<organism evidence="14 15">
    <name type="scientific">Cairina moschata</name>
    <name type="common">Muscovy duck</name>
    <dbReference type="NCBI Taxonomy" id="8855"/>
    <lineage>
        <taxon>Eukaryota</taxon>
        <taxon>Metazoa</taxon>
        <taxon>Chordata</taxon>
        <taxon>Craniata</taxon>
        <taxon>Vertebrata</taxon>
        <taxon>Euteleostomi</taxon>
        <taxon>Archelosauria</taxon>
        <taxon>Archosauria</taxon>
        <taxon>Dinosauria</taxon>
        <taxon>Saurischia</taxon>
        <taxon>Theropoda</taxon>
        <taxon>Coelurosauria</taxon>
        <taxon>Aves</taxon>
        <taxon>Neognathae</taxon>
        <taxon>Galloanserae</taxon>
        <taxon>Anseriformes</taxon>
        <taxon>Anatidae</taxon>
        <taxon>Anatinae</taxon>
        <taxon>Cairina</taxon>
    </lineage>
</organism>
<keyword evidence="7 13" id="KW-0472">Membrane</keyword>
<keyword evidence="15" id="KW-1185">Reference proteome</keyword>